<dbReference type="EMBL" id="BLXT01003724">
    <property type="protein sequence ID" value="GFO03339.1"/>
    <property type="molecule type" value="Genomic_DNA"/>
</dbReference>
<keyword evidence="2" id="KW-1133">Transmembrane helix</keyword>
<sequence>NCKKFGRQSWIIAAIIITEFLISLKFDWKTMTKPIPTHMAVFWVVGLLGLIVWTVIKFYVFKDVKHDIPEKDSLKVKSRNGGGSVSHVPATFGDNNNYSPKDEEGEGLRLRSRKSLRKE</sequence>
<feature type="transmembrane region" description="Helical" evidence="2">
    <location>
        <begin position="40"/>
        <end position="61"/>
    </location>
</feature>
<dbReference type="AlphaFoldDB" id="A0AAV4AA63"/>
<reference evidence="3 4" key="1">
    <citation type="journal article" date="2021" name="Elife">
        <title>Chloroplast acquisition without the gene transfer in kleptoplastic sea slugs, Plakobranchus ocellatus.</title>
        <authorList>
            <person name="Maeda T."/>
            <person name="Takahashi S."/>
            <person name="Yoshida T."/>
            <person name="Shimamura S."/>
            <person name="Takaki Y."/>
            <person name="Nagai Y."/>
            <person name="Toyoda A."/>
            <person name="Suzuki Y."/>
            <person name="Arimoto A."/>
            <person name="Ishii H."/>
            <person name="Satoh N."/>
            <person name="Nishiyama T."/>
            <person name="Hasebe M."/>
            <person name="Maruyama T."/>
            <person name="Minagawa J."/>
            <person name="Obokata J."/>
            <person name="Shigenobu S."/>
        </authorList>
    </citation>
    <scope>NUCLEOTIDE SEQUENCE [LARGE SCALE GENOMIC DNA]</scope>
</reference>
<keyword evidence="4" id="KW-1185">Reference proteome</keyword>
<keyword evidence="2" id="KW-0472">Membrane</keyword>
<gene>
    <name evidence="3" type="ORF">PoB_002984400</name>
</gene>
<organism evidence="3 4">
    <name type="scientific">Plakobranchus ocellatus</name>
    <dbReference type="NCBI Taxonomy" id="259542"/>
    <lineage>
        <taxon>Eukaryota</taxon>
        <taxon>Metazoa</taxon>
        <taxon>Spiralia</taxon>
        <taxon>Lophotrochozoa</taxon>
        <taxon>Mollusca</taxon>
        <taxon>Gastropoda</taxon>
        <taxon>Heterobranchia</taxon>
        <taxon>Euthyneura</taxon>
        <taxon>Panpulmonata</taxon>
        <taxon>Sacoglossa</taxon>
        <taxon>Placobranchoidea</taxon>
        <taxon>Plakobranchidae</taxon>
        <taxon>Plakobranchus</taxon>
    </lineage>
</organism>
<evidence type="ECO:0000313" key="3">
    <source>
        <dbReference type="EMBL" id="GFO03339.1"/>
    </source>
</evidence>
<evidence type="ECO:0000256" key="2">
    <source>
        <dbReference type="SAM" id="Phobius"/>
    </source>
</evidence>
<proteinExistence type="predicted"/>
<feature type="region of interest" description="Disordered" evidence="1">
    <location>
        <begin position="74"/>
        <end position="119"/>
    </location>
</feature>
<feature type="transmembrane region" description="Helical" evidence="2">
    <location>
        <begin position="9"/>
        <end position="28"/>
    </location>
</feature>
<evidence type="ECO:0000313" key="4">
    <source>
        <dbReference type="Proteomes" id="UP000735302"/>
    </source>
</evidence>
<comment type="caution">
    <text evidence="3">The sequence shown here is derived from an EMBL/GenBank/DDBJ whole genome shotgun (WGS) entry which is preliminary data.</text>
</comment>
<feature type="compositionally biased region" description="Basic residues" evidence="1">
    <location>
        <begin position="110"/>
        <end position="119"/>
    </location>
</feature>
<dbReference type="Proteomes" id="UP000735302">
    <property type="component" value="Unassembled WGS sequence"/>
</dbReference>
<feature type="non-terminal residue" evidence="3">
    <location>
        <position position="1"/>
    </location>
</feature>
<feature type="compositionally biased region" description="Basic and acidic residues" evidence="1">
    <location>
        <begin position="100"/>
        <end position="109"/>
    </location>
</feature>
<protein>
    <submittedName>
        <fullName evidence="3">Phosphatidylserine synthase 2</fullName>
    </submittedName>
</protein>
<evidence type="ECO:0000256" key="1">
    <source>
        <dbReference type="SAM" id="MobiDB-lite"/>
    </source>
</evidence>
<name>A0AAV4AA63_9GAST</name>
<accession>A0AAV4AA63</accession>
<keyword evidence="2" id="KW-0812">Transmembrane</keyword>